<proteinExistence type="predicted"/>
<gene>
    <name evidence="1" type="ORF">V6243_03605</name>
</gene>
<sequence length="246" mass="27961">MTNDQLIKLVKQQSRQISQLRSKFFDMQKALIGSSVIHEDSDLYPYEIIDNGSEVTIIAFGGMLTSLGMPRKEFFGSAFNSNNNFIFLKDFWQCWYQKGLLGITNDIDSTVSHIKKILPNTTKKLICIGTSSGGFAAILFAELLKAETSISFSPQTYLDRKTFVRFRSPDSRWDDVESSSYLRLYDFITDDVNHFIHVGEHNHVDMDHALSLSICPTVTIHKHDTDTHNTAAFLKKSGLLKSFINF</sequence>
<dbReference type="Proteomes" id="UP001378242">
    <property type="component" value="Unassembled WGS sequence"/>
</dbReference>
<name>A0ABU9GBQ3_COBMA</name>
<comment type="caution">
    <text evidence="1">The sequence shown here is derived from an EMBL/GenBank/DDBJ whole genome shotgun (WGS) entry which is preliminary data.</text>
</comment>
<dbReference type="InterPro" id="IPR029058">
    <property type="entry name" value="AB_hydrolase_fold"/>
</dbReference>
<accession>A0ABU9GBQ3</accession>
<evidence type="ECO:0000313" key="2">
    <source>
        <dbReference type="Proteomes" id="UP001378242"/>
    </source>
</evidence>
<dbReference type="EMBL" id="JBAKAP010000003">
    <property type="protein sequence ID" value="MEL0615904.1"/>
    <property type="molecule type" value="Genomic_DNA"/>
</dbReference>
<evidence type="ECO:0000313" key="1">
    <source>
        <dbReference type="EMBL" id="MEL0615904.1"/>
    </source>
</evidence>
<dbReference type="RefSeq" id="WP_341541881.1">
    <property type="nucleotide sequence ID" value="NZ_JBAKAP010000003.1"/>
</dbReference>
<keyword evidence="2" id="KW-1185">Reference proteome</keyword>
<organism evidence="1 2">
    <name type="scientific">Cobetia marina</name>
    <name type="common">Deleya marina</name>
    <dbReference type="NCBI Taxonomy" id="28258"/>
    <lineage>
        <taxon>Bacteria</taxon>
        <taxon>Pseudomonadati</taxon>
        <taxon>Pseudomonadota</taxon>
        <taxon>Gammaproteobacteria</taxon>
        <taxon>Oceanospirillales</taxon>
        <taxon>Halomonadaceae</taxon>
        <taxon>Cobetia</taxon>
    </lineage>
</organism>
<reference evidence="1 2" key="1">
    <citation type="submission" date="2024-02" db="EMBL/GenBank/DDBJ databases">
        <title>Bacteria isolated from the canopy kelp, Nereocystis luetkeana.</title>
        <authorList>
            <person name="Pfister C.A."/>
            <person name="Younker I.T."/>
            <person name="Light S.H."/>
        </authorList>
    </citation>
    <scope>NUCLEOTIDE SEQUENCE [LARGE SCALE GENOMIC DNA]</scope>
    <source>
        <strain evidence="1 2">TI.5.07</strain>
    </source>
</reference>
<dbReference type="SUPFAM" id="SSF53474">
    <property type="entry name" value="alpha/beta-Hydrolases"/>
    <property type="match status" value="1"/>
</dbReference>
<evidence type="ECO:0008006" key="3">
    <source>
        <dbReference type="Google" id="ProtNLM"/>
    </source>
</evidence>
<protein>
    <recommendedName>
        <fullName evidence="3">Alpha/beta hydrolase</fullName>
    </recommendedName>
</protein>